<name>A0AA52HA86_9PROT</name>
<accession>A0AA52HA86</accession>
<dbReference type="InterPro" id="IPR036428">
    <property type="entry name" value="PCD_sf"/>
</dbReference>
<evidence type="ECO:0000313" key="5">
    <source>
        <dbReference type="EMBL" id="WND03367.1"/>
    </source>
</evidence>
<dbReference type="CDD" id="cd00914">
    <property type="entry name" value="PCD_DCoH_subfamily_b"/>
    <property type="match status" value="1"/>
</dbReference>
<evidence type="ECO:0000313" key="6">
    <source>
        <dbReference type="Proteomes" id="UP001268683"/>
    </source>
</evidence>
<dbReference type="GO" id="GO:0008124">
    <property type="term" value="F:4-alpha-hydroxytetrahydrobiopterin dehydratase activity"/>
    <property type="evidence" value="ECO:0007669"/>
    <property type="project" value="UniProtKB-UniRule"/>
</dbReference>
<dbReference type="EMBL" id="CP123872">
    <property type="protein sequence ID" value="WND03367.1"/>
    <property type="molecule type" value="Genomic_DNA"/>
</dbReference>
<sequence length="103" mass="11731">MSRAKLSEGSVVLNLQHLKGWTLSDCKQFIERELAFKDFRAAWAFMNKVAEKAEALDHHPNWSNVYNRVHISLTTHDSGGLSELDFALAHHIDDLLDNQNSNN</sequence>
<dbReference type="NCBIfam" id="NF002017">
    <property type="entry name" value="PRK00823.1-2"/>
    <property type="match status" value="1"/>
</dbReference>
<dbReference type="PANTHER" id="PTHR12599:SF0">
    <property type="entry name" value="PTERIN-4-ALPHA-CARBINOLAMINE DEHYDRATASE"/>
    <property type="match status" value="1"/>
</dbReference>
<comment type="catalytic activity">
    <reaction evidence="1 4">
        <text>(4aS,6R)-4a-hydroxy-L-erythro-5,6,7,8-tetrahydrobiopterin = (6R)-L-erythro-6,7-dihydrobiopterin + H2O</text>
        <dbReference type="Rhea" id="RHEA:11920"/>
        <dbReference type="ChEBI" id="CHEBI:15377"/>
        <dbReference type="ChEBI" id="CHEBI:15642"/>
        <dbReference type="ChEBI" id="CHEBI:43120"/>
        <dbReference type="EC" id="4.2.1.96"/>
    </reaction>
</comment>
<dbReference type="Proteomes" id="UP001268683">
    <property type="component" value="Chromosome"/>
</dbReference>
<evidence type="ECO:0000256" key="1">
    <source>
        <dbReference type="ARBA" id="ARBA00001554"/>
    </source>
</evidence>
<dbReference type="KEGG" id="tmk:QGN29_03155"/>
<proteinExistence type="inferred from homology"/>
<dbReference type="RefSeq" id="WP_310799220.1">
    <property type="nucleotide sequence ID" value="NZ_CP123872.1"/>
</dbReference>
<keyword evidence="6" id="KW-1185">Reference proteome</keyword>
<dbReference type="SUPFAM" id="SSF55248">
    <property type="entry name" value="PCD-like"/>
    <property type="match status" value="1"/>
</dbReference>
<dbReference type="HAMAP" id="MF_00434">
    <property type="entry name" value="Pterin_4_alpha"/>
    <property type="match status" value="1"/>
</dbReference>
<dbReference type="Gene3D" id="3.30.1360.20">
    <property type="entry name" value="Transcriptional coactivator/pterin dehydratase"/>
    <property type="match status" value="1"/>
</dbReference>
<comment type="similarity">
    <text evidence="2 4">Belongs to the pterin-4-alpha-carbinolamine dehydratase family.</text>
</comment>
<evidence type="ECO:0000256" key="3">
    <source>
        <dbReference type="ARBA" id="ARBA00023239"/>
    </source>
</evidence>
<dbReference type="NCBIfam" id="NF002018">
    <property type="entry name" value="PRK00823.1-3"/>
    <property type="match status" value="1"/>
</dbReference>
<organism evidence="5 6">
    <name type="scientific">Temperatibacter marinus</name>
    <dbReference type="NCBI Taxonomy" id="1456591"/>
    <lineage>
        <taxon>Bacteria</taxon>
        <taxon>Pseudomonadati</taxon>
        <taxon>Pseudomonadota</taxon>
        <taxon>Alphaproteobacteria</taxon>
        <taxon>Kordiimonadales</taxon>
        <taxon>Temperatibacteraceae</taxon>
        <taxon>Temperatibacter</taxon>
    </lineage>
</organism>
<dbReference type="AlphaFoldDB" id="A0AA52HA86"/>
<dbReference type="EC" id="4.2.1.96" evidence="4"/>
<evidence type="ECO:0000256" key="2">
    <source>
        <dbReference type="ARBA" id="ARBA00006472"/>
    </source>
</evidence>
<reference evidence="5" key="1">
    <citation type="submission" date="2023-04" db="EMBL/GenBank/DDBJ databases">
        <title>Complete genome sequence of Temperatibacter marinus.</title>
        <authorList>
            <person name="Rong J.-C."/>
            <person name="Yi M.-L."/>
            <person name="Zhao Q."/>
        </authorList>
    </citation>
    <scope>NUCLEOTIDE SEQUENCE</scope>
    <source>
        <strain evidence="5">NBRC 110045</strain>
    </source>
</reference>
<evidence type="ECO:0000256" key="4">
    <source>
        <dbReference type="HAMAP-Rule" id="MF_00434"/>
    </source>
</evidence>
<gene>
    <name evidence="5" type="ORF">QGN29_03155</name>
</gene>
<dbReference type="GO" id="GO:0006729">
    <property type="term" value="P:tetrahydrobiopterin biosynthetic process"/>
    <property type="evidence" value="ECO:0007669"/>
    <property type="project" value="InterPro"/>
</dbReference>
<protein>
    <recommendedName>
        <fullName evidence="4">Putative pterin-4-alpha-carbinolamine dehydratase</fullName>
        <shortName evidence="4">PHS</shortName>
        <ecNumber evidence="4">4.2.1.96</ecNumber>
    </recommendedName>
    <alternativeName>
        <fullName evidence="4">4-alpha-hydroxy-tetrahydropterin dehydratase</fullName>
    </alternativeName>
    <alternativeName>
        <fullName evidence="4">Pterin carbinolamine dehydratase</fullName>
        <shortName evidence="4">PCD</shortName>
    </alternativeName>
</protein>
<dbReference type="PANTHER" id="PTHR12599">
    <property type="entry name" value="PTERIN-4-ALPHA-CARBINOLAMINE DEHYDRATASE"/>
    <property type="match status" value="1"/>
</dbReference>
<dbReference type="Pfam" id="PF01329">
    <property type="entry name" value="Pterin_4a"/>
    <property type="match status" value="1"/>
</dbReference>
<keyword evidence="3 4" id="KW-0456">Lyase</keyword>
<dbReference type="InterPro" id="IPR001533">
    <property type="entry name" value="Pterin_deHydtase"/>
</dbReference>